<proteinExistence type="predicted"/>
<dbReference type="Proteomes" id="UP000223025">
    <property type="component" value="Segment"/>
</dbReference>
<dbReference type="InterPro" id="IPR014729">
    <property type="entry name" value="Rossmann-like_a/b/a_fold"/>
</dbReference>
<evidence type="ECO:0000313" key="3">
    <source>
        <dbReference type="Proteomes" id="UP000223025"/>
    </source>
</evidence>
<dbReference type="Gene3D" id="3.40.50.620">
    <property type="entry name" value="HUPs"/>
    <property type="match status" value="1"/>
</dbReference>
<protein>
    <recommendedName>
        <fullName evidence="1">Cytidyltransferase-like domain-containing protein</fullName>
    </recommendedName>
</protein>
<feature type="domain" description="Cytidyltransferase-like" evidence="1">
    <location>
        <begin position="8"/>
        <end position="136"/>
    </location>
</feature>
<dbReference type="GO" id="GO:0003824">
    <property type="term" value="F:catalytic activity"/>
    <property type="evidence" value="ECO:0007669"/>
    <property type="project" value="InterPro"/>
</dbReference>
<dbReference type="KEGG" id="vg:40088698"/>
<keyword evidence="3" id="KW-1185">Reference proteome</keyword>
<evidence type="ECO:0000259" key="1">
    <source>
        <dbReference type="Pfam" id="PF01467"/>
    </source>
</evidence>
<dbReference type="SUPFAM" id="SSF52374">
    <property type="entry name" value="Nucleotidylyl transferase"/>
    <property type="match status" value="1"/>
</dbReference>
<name>A0A223W063_9CAUD</name>
<dbReference type="RefSeq" id="YP_009612360.1">
    <property type="nucleotide sequence ID" value="NC_042013.1"/>
</dbReference>
<dbReference type="InterPro" id="IPR004821">
    <property type="entry name" value="Cyt_trans-like"/>
</dbReference>
<sequence length="184" mass="21001">MDIVIGSGRFNPPTDGHYKLFKMIENTAISDGVRGEVFIVDGIGSSQDVGKNPLSISERQKIIKRWVPSLRVDFVNSAYDLFDVLDVQNKNVTKWFIGKDREKSYKSLLKQMNSMHIELMILERTDEDVSATKARQFAIEGDIEQFCKMMPTINTLEDNLSVINLIRGKNNLCHMTLKHLPLLK</sequence>
<reference evidence="2 3" key="1">
    <citation type="submission" date="2017-06" db="EMBL/GenBank/DDBJ databases">
        <authorList>
            <person name="Kim H.J."/>
            <person name="Triplett B.A."/>
        </authorList>
    </citation>
    <scope>NUCLEOTIDE SEQUENCE [LARGE SCALE GENOMIC DNA]</scope>
</reference>
<organism evidence="2 3">
    <name type="scientific">Agrobacterium phage Atu_ph07</name>
    <dbReference type="NCBI Taxonomy" id="2024264"/>
    <lineage>
        <taxon>Viruses</taxon>
        <taxon>Duplodnaviria</taxon>
        <taxon>Heunggongvirae</taxon>
        <taxon>Uroviricota</taxon>
        <taxon>Caudoviricetes</taxon>
        <taxon>Polybotosvirus</taxon>
        <taxon>Polybotosvirus Atuph07</taxon>
    </lineage>
</organism>
<accession>A0A223W063</accession>
<dbReference type="GeneID" id="40088698"/>
<dbReference type="Pfam" id="PF01467">
    <property type="entry name" value="CTP_transf_like"/>
    <property type="match status" value="1"/>
</dbReference>
<dbReference type="OrthoDB" id="6875at10239"/>
<evidence type="ECO:0000313" key="2">
    <source>
        <dbReference type="EMBL" id="ASV44764.1"/>
    </source>
</evidence>
<dbReference type="EMBL" id="MF403008">
    <property type="protein sequence ID" value="ASV44764.1"/>
    <property type="molecule type" value="Genomic_DNA"/>
</dbReference>